<protein>
    <submittedName>
        <fullName evidence="1">Uncharacterized protein</fullName>
    </submittedName>
</protein>
<organism evidence="1 2">
    <name type="scientific">Diphasiastrum complanatum</name>
    <name type="common">Issler's clubmoss</name>
    <name type="synonym">Lycopodium complanatum</name>
    <dbReference type="NCBI Taxonomy" id="34168"/>
    <lineage>
        <taxon>Eukaryota</taxon>
        <taxon>Viridiplantae</taxon>
        <taxon>Streptophyta</taxon>
        <taxon>Embryophyta</taxon>
        <taxon>Tracheophyta</taxon>
        <taxon>Lycopodiopsida</taxon>
        <taxon>Lycopodiales</taxon>
        <taxon>Lycopodiaceae</taxon>
        <taxon>Lycopodioideae</taxon>
        <taxon>Diphasiastrum</taxon>
    </lineage>
</organism>
<evidence type="ECO:0000313" key="2">
    <source>
        <dbReference type="Proteomes" id="UP001162992"/>
    </source>
</evidence>
<comment type="caution">
    <text evidence="1">The sequence shown here is derived from an EMBL/GenBank/DDBJ whole genome shotgun (WGS) entry which is preliminary data.</text>
</comment>
<keyword evidence="2" id="KW-1185">Reference proteome</keyword>
<dbReference type="EMBL" id="CM055104">
    <property type="protein sequence ID" value="KAJ7533344.1"/>
    <property type="molecule type" value="Genomic_DNA"/>
</dbReference>
<dbReference type="Proteomes" id="UP001162992">
    <property type="component" value="Chromosome 13"/>
</dbReference>
<proteinExistence type="predicted"/>
<gene>
    <name evidence="1" type="ORF">O6H91_13G044300</name>
</gene>
<accession>A0ACC2BUC7</accession>
<evidence type="ECO:0000313" key="1">
    <source>
        <dbReference type="EMBL" id="KAJ7533344.1"/>
    </source>
</evidence>
<reference evidence="2" key="1">
    <citation type="journal article" date="2024" name="Proc. Natl. Acad. Sci. U.S.A.">
        <title>Extraordinary preservation of gene collinearity over three hundred million years revealed in homosporous lycophytes.</title>
        <authorList>
            <person name="Li C."/>
            <person name="Wickell D."/>
            <person name="Kuo L.Y."/>
            <person name="Chen X."/>
            <person name="Nie B."/>
            <person name="Liao X."/>
            <person name="Peng D."/>
            <person name="Ji J."/>
            <person name="Jenkins J."/>
            <person name="Williams M."/>
            <person name="Shu S."/>
            <person name="Plott C."/>
            <person name="Barry K."/>
            <person name="Rajasekar S."/>
            <person name="Grimwood J."/>
            <person name="Han X."/>
            <person name="Sun S."/>
            <person name="Hou Z."/>
            <person name="He W."/>
            <person name="Dai G."/>
            <person name="Sun C."/>
            <person name="Schmutz J."/>
            <person name="Leebens-Mack J.H."/>
            <person name="Li F.W."/>
            <person name="Wang L."/>
        </authorList>
    </citation>
    <scope>NUCLEOTIDE SEQUENCE [LARGE SCALE GENOMIC DNA]</scope>
    <source>
        <strain evidence="2">cv. PW_Plant_1</strain>
    </source>
</reference>
<name>A0ACC2BUC7_DIPCM</name>
<sequence>MHQRTSLPSWPKTPRDKPCDLHNSNTAFVICTVSYHLDFRDRYFLEDDGFNGAVDHAKSLTHNLETYTSLRHNSFKSASITSCSIFLKQHWTCVSYKNESSKEHTCKA</sequence>